<reference evidence="1 2" key="1">
    <citation type="submission" date="2020-03" db="EMBL/GenBank/DDBJ databases">
        <authorList>
            <person name="Zhang L."/>
            <person name="Han X."/>
            <person name="Chen Y."/>
            <person name="Yu Y."/>
        </authorList>
    </citation>
    <scope>NUCLEOTIDE SEQUENCE [LARGE SCALE GENOMIC DNA]</scope>
    <source>
        <strain evidence="1 2">A1254</strain>
        <plasmid evidence="2">pa1254_1</plasmid>
    </source>
</reference>
<proteinExistence type="predicted"/>
<geneLocation type="plasmid" evidence="2">
    <name>pa1254_1</name>
</geneLocation>
<dbReference type="AlphaFoldDB" id="A0A6H0G078"/>
<dbReference type="Pfam" id="PF25675">
    <property type="entry name" value="Phage_nozzle"/>
    <property type="match status" value="1"/>
</dbReference>
<sequence>MKKRGGTSLVKAAAGAVRLIPFVVSHRDTYILVFKPNSIDVINSEGVNITTITTTYTTTQIKELTYCQSRYNLWLAHGDKPLSWLRCSEDFTNWDFSTFIYSIPPLEEVSSYPVVLNMTEEVKDVGKVTTLEAQAYETYLATKQYYVDDIVKSSTSYYKCLVDHINQPLTDPTYWTLITVEEANVFSSASVGKFVFANGGIVRIDTYLSATRVEGEIIKKLTSTVEVVARAWQIKENIFTADLGYPRTVSYYQQRLVLGGTKKYPNYIWFSRTADFTNFLPTTEDGDSFTLAAASDSLTNVLHLSQSRGVVVHTGGAELLIKSTGALTPTSAEIQEHTSYGTIESIKPVKVGTELIFIQRGSRVRTLSYDYSIDGLVSNELSILASHIIKDHGGIKDMVYAQDPDSIIWFTLGDGTLATLTLNREQSVTAWARHDVGGQVISIATLPSTTGSDRIYLLVNRNGSLQIEEIKEELLLDTAKLVNVSHSTTCTVTDSLIGVLGNTVQAYYKNGNTVFEVPILSRSGNTLTISCDSSINQIYIGRAFTAVISLLPTDFQQIPGTTFPSLIKVDHMTLALRESIAPVVNGDRVETNTFDMNLMLPPQLFTGMKRISMEGWTSFEDFEITIEQDKPLPLQIIACVLEQSINDR</sequence>
<evidence type="ECO:0008006" key="3">
    <source>
        <dbReference type="Google" id="ProtNLM"/>
    </source>
</evidence>
<dbReference type="Gene3D" id="2.10.10.20">
    <property type="entry name" value="Carbohydrate-binding module superfamily 5/12"/>
    <property type="match status" value="1"/>
</dbReference>
<evidence type="ECO:0000313" key="2">
    <source>
        <dbReference type="Proteomes" id="UP000501692"/>
    </source>
</evidence>
<accession>A0A6H0G078</accession>
<keyword evidence="1" id="KW-0614">Plasmid</keyword>
<dbReference type="InterPro" id="IPR058003">
    <property type="entry name" value="Phage_gp12"/>
</dbReference>
<evidence type="ECO:0000313" key="1">
    <source>
        <dbReference type="EMBL" id="QIT19990.1"/>
    </source>
</evidence>
<name>A0A6H0G078_ACIPI</name>
<dbReference type="Proteomes" id="UP000501692">
    <property type="component" value="Plasmid pA1254_1"/>
</dbReference>
<gene>
    <name evidence="1" type="ORF">G8E09_19445</name>
</gene>
<dbReference type="EMBL" id="CP049807">
    <property type="protein sequence ID" value="QIT19990.1"/>
    <property type="molecule type" value="Genomic_DNA"/>
</dbReference>
<organism evidence="1 2">
    <name type="scientific">Acinetobacter pittii</name>
    <name type="common">Acinetobacter genomosp. 3</name>
    <dbReference type="NCBI Taxonomy" id="48296"/>
    <lineage>
        <taxon>Bacteria</taxon>
        <taxon>Pseudomonadati</taxon>
        <taxon>Pseudomonadota</taxon>
        <taxon>Gammaproteobacteria</taxon>
        <taxon>Moraxellales</taxon>
        <taxon>Moraxellaceae</taxon>
        <taxon>Acinetobacter</taxon>
        <taxon>Acinetobacter calcoaceticus/baumannii complex</taxon>
    </lineage>
</organism>
<protein>
    <recommendedName>
        <fullName evidence="3">Carbohydrate-binding protein</fullName>
    </recommendedName>
</protein>